<dbReference type="KEGG" id="sru:SRU_1805"/>
<evidence type="ECO:0000256" key="1">
    <source>
        <dbReference type="ARBA" id="ARBA00001424"/>
    </source>
</evidence>
<dbReference type="InterPro" id="IPR036005">
    <property type="entry name" value="Creatinase/aminopeptidase-like"/>
</dbReference>
<dbReference type="PANTHER" id="PTHR43226:SF4">
    <property type="entry name" value="XAA-PRO AMINOPEPTIDASE 3"/>
    <property type="match status" value="1"/>
</dbReference>
<accession>Q2S1K9</accession>
<dbReference type="Pfam" id="PF05195">
    <property type="entry name" value="AMP_N"/>
    <property type="match status" value="1"/>
</dbReference>
<dbReference type="EC" id="3.4.11.9" evidence="4"/>
<protein>
    <recommendedName>
        <fullName evidence="4">Xaa-Pro aminopeptidase</fullName>
        <ecNumber evidence="4">3.4.11.9</ecNumber>
    </recommendedName>
</protein>
<evidence type="ECO:0000256" key="7">
    <source>
        <dbReference type="ARBA" id="ARBA00023211"/>
    </source>
</evidence>
<gene>
    <name evidence="10" type="primary">pepP</name>
    <name evidence="10" type="ordered locus">SRU_1805</name>
</gene>
<dbReference type="PANTHER" id="PTHR43226">
    <property type="entry name" value="XAA-PRO AMINOPEPTIDASE 3"/>
    <property type="match status" value="1"/>
</dbReference>
<feature type="domain" description="Aminopeptidase P N-terminal" evidence="9">
    <location>
        <begin position="16"/>
        <end position="150"/>
    </location>
</feature>
<evidence type="ECO:0000256" key="6">
    <source>
        <dbReference type="ARBA" id="ARBA00022801"/>
    </source>
</evidence>
<dbReference type="InterPro" id="IPR052433">
    <property type="entry name" value="X-Pro_dipept-like"/>
</dbReference>
<dbReference type="GO" id="GO:0005829">
    <property type="term" value="C:cytosol"/>
    <property type="evidence" value="ECO:0007669"/>
    <property type="project" value="TreeGrafter"/>
</dbReference>
<evidence type="ECO:0000259" key="9">
    <source>
        <dbReference type="SMART" id="SM01011"/>
    </source>
</evidence>
<comment type="similarity">
    <text evidence="3">Belongs to the peptidase M24B family.</text>
</comment>
<evidence type="ECO:0000313" key="11">
    <source>
        <dbReference type="Proteomes" id="UP000008674"/>
    </source>
</evidence>
<dbReference type="STRING" id="309807.SRU_1805"/>
<dbReference type="GO" id="GO:0006508">
    <property type="term" value="P:proteolysis"/>
    <property type="evidence" value="ECO:0007669"/>
    <property type="project" value="TreeGrafter"/>
</dbReference>
<comment type="catalytic activity">
    <reaction evidence="1">
        <text>Release of any N-terminal amino acid, including proline, that is linked to proline, even from a dipeptide or tripeptide.</text>
        <dbReference type="EC" id="3.4.11.9"/>
    </reaction>
</comment>
<dbReference type="GO" id="GO:0070006">
    <property type="term" value="F:metalloaminopeptidase activity"/>
    <property type="evidence" value="ECO:0007669"/>
    <property type="project" value="InterPro"/>
</dbReference>
<dbReference type="SMART" id="SM01011">
    <property type="entry name" value="AMP_N"/>
    <property type="match status" value="1"/>
</dbReference>
<evidence type="ECO:0000256" key="3">
    <source>
        <dbReference type="ARBA" id="ARBA00008766"/>
    </source>
</evidence>
<keyword evidence="11" id="KW-1185">Reference proteome</keyword>
<dbReference type="AlphaFoldDB" id="Q2S1K9"/>
<comment type="cofactor">
    <cofactor evidence="2">
        <name>Mn(2+)</name>
        <dbReference type="ChEBI" id="CHEBI:29035"/>
    </cofactor>
</comment>
<dbReference type="PATRIC" id="fig|309807.25.peg.1875"/>
<evidence type="ECO:0000256" key="8">
    <source>
        <dbReference type="SAM" id="MobiDB-lite"/>
    </source>
</evidence>
<evidence type="ECO:0000256" key="5">
    <source>
        <dbReference type="ARBA" id="ARBA00022723"/>
    </source>
</evidence>
<dbReference type="SUPFAM" id="SSF55920">
    <property type="entry name" value="Creatinase/aminopeptidase"/>
    <property type="match status" value="1"/>
</dbReference>
<evidence type="ECO:0000313" key="10">
    <source>
        <dbReference type="EMBL" id="ABC45844.1"/>
    </source>
</evidence>
<dbReference type="OrthoDB" id="9806388at2"/>
<dbReference type="Pfam" id="PF00557">
    <property type="entry name" value="Peptidase_M24"/>
    <property type="match status" value="1"/>
</dbReference>
<dbReference type="EnsemblBacteria" id="ABC45844">
    <property type="protein sequence ID" value="ABC45844"/>
    <property type="gene ID" value="SRU_1805"/>
</dbReference>
<keyword evidence="7" id="KW-0464">Manganese</keyword>
<organism evidence="10 11">
    <name type="scientific">Salinibacter ruber (strain DSM 13855 / M31)</name>
    <dbReference type="NCBI Taxonomy" id="309807"/>
    <lineage>
        <taxon>Bacteria</taxon>
        <taxon>Pseudomonadati</taxon>
        <taxon>Rhodothermota</taxon>
        <taxon>Rhodothermia</taxon>
        <taxon>Rhodothermales</taxon>
        <taxon>Salinibacteraceae</taxon>
        <taxon>Salinibacter</taxon>
    </lineage>
</organism>
<evidence type="ECO:0000256" key="2">
    <source>
        <dbReference type="ARBA" id="ARBA00001936"/>
    </source>
</evidence>
<dbReference type="InterPro" id="IPR029149">
    <property type="entry name" value="Creatin/AminoP/Spt16_N"/>
</dbReference>
<reference evidence="10 11" key="1">
    <citation type="journal article" date="2005" name="Proc. Natl. Acad. Sci. U.S.A.">
        <title>The genome of Salinibacter ruber: convergence and gene exchange among hyperhalophilic bacteria and archaea.</title>
        <authorList>
            <person name="Mongodin E.F."/>
            <person name="Nelson K.E."/>
            <person name="Daugherty S."/>
            <person name="Deboy R.T."/>
            <person name="Wister J."/>
            <person name="Khouri H."/>
            <person name="Weidman J."/>
            <person name="Walsh D.A."/>
            <person name="Papke R.T."/>
            <person name="Sanchez Perez G."/>
            <person name="Sharma A.K."/>
            <person name="Nesbo C.L."/>
            <person name="MacLeod D."/>
            <person name="Bapteste E."/>
            <person name="Doolittle W.F."/>
            <person name="Charlebois R.L."/>
            <person name="Legault B."/>
            <person name="Rodriguez-Valera F."/>
        </authorList>
    </citation>
    <scope>NUCLEOTIDE SEQUENCE [LARGE SCALE GENOMIC DNA]</scope>
    <source>
        <strain evidence="11">DSM 13855 / CECT 5946 / M31</strain>
    </source>
</reference>
<dbReference type="Gene3D" id="3.40.350.10">
    <property type="entry name" value="Creatinase/prolidase N-terminal domain"/>
    <property type="match status" value="1"/>
</dbReference>
<feature type="region of interest" description="Disordered" evidence="8">
    <location>
        <begin position="463"/>
        <end position="482"/>
    </location>
</feature>
<dbReference type="InterPro" id="IPR007865">
    <property type="entry name" value="Aminopep_P_N"/>
</dbReference>
<name>Q2S1K9_SALRD</name>
<dbReference type="Gene3D" id="3.90.230.10">
    <property type="entry name" value="Creatinase/methionine aminopeptidase superfamily"/>
    <property type="match status" value="1"/>
</dbReference>
<dbReference type="GO" id="GO:0030145">
    <property type="term" value="F:manganese ion binding"/>
    <property type="evidence" value="ECO:0007669"/>
    <property type="project" value="InterPro"/>
</dbReference>
<dbReference type="Proteomes" id="UP000008674">
    <property type="component" value="Chromosome"/>
</dbReference>
<dbReference type="eggNOG" id="COG0006">
    <property type="taxonomic scope" value="Bacteria"/>
</dbReference>
<sequence length="482" mass="53012">MPPPNAFLLNFSWLMFPPATYRSRRRTLVEHERPDSGLVLLLGNRRSPRNYVDNPHPFRQDGTFLYYFGLDRPDLYGLINLDAGASTLYGEEATLDDVVWEGEQTALREDAAAVGIDTVDPPSALDARIAQARQQGRPVHVLPPYRDEHRLRLETLLGRPHTQLDDAVSEPLIRAVVRQRSVKSSEEVAEIETALERTAQAHACAQERAIPGASEQEIVGAMTGLLTTEGSTFSFTPTCSVRGEVLHNHSYPNTLEEGDLLLVDAGATSPCHYAGDVTRVTPVGGGFTPQQRAIYDAVLSAQTAAINAVAPDVPFIEIHKHAARTLTEHLIDLGLMQGAADEAVAAGAHALFFPHGLGHMMGLDVHDMESLGETFVGYAEDQTRPDQFGLHTLRLGRPLRPGFVITVEPGCYFIPPLIKQWREERRHERFINYERVEDFLGFGGIRIEDDMLVTEDGARILGPDIPKAPGEVADRAGSSRAA</sequence>
<proteinExistence type="inferred from homology"/>
<dbReference type="EMBL" id="CP000159">
    <property type="protein sequence ID" value="ABC45844.1"/>
    <property type="molecule type" value="Genomic_DNA"/>
</dbReference>
<evidence type="ECO:0000256" key="4">
    <source>
        <dbReference type="ARBA" id="ARBA00012574"/>
    </source>
</evidence>
<dbReference type="InterPro" id="IPR000994">
    <property type="entry name" value="Pept_M24"/>
</dbReference>
<keyword evidence="6" id="KW-0378">Hydrolase</keyword>
<dbReference type="HOGENOM" id="CLU_017266_1_2_10"/>
<keyword evidence="5" id="KW-0479">Metal-binding</keyword>
<dbReference type="SUPFAM" id="SSF53092">
    <property type="entry name" value="Creatinase/prolidase N-terminal domain"/>
    <property type="match status" value="1"/>
</dbReference>